<feature type="transmembrane region" description="Helical" evidence="10">
    <location>
        <begin position="49"/>
        <end position="68"/>
    </location>
</feature>
<sequence length="454" mass="49065">MELDLKKLKNKKKYTPVQVLALGFALVILAGAILLSLPISSQSGRITPFIDCIFTSTSAVCVTGLVTLDTGTYWTYFGKTVIMLLIETGGLGFMSVATLIFFFFGRRITLKERLVMQEAMNVNSLQGLVKMIKYVLIFTFSVEGVGAVLFATQFIPQFGIAKGIYYSVFHAVSAFCNAGFDLMGNFKSVTAYANNSVVILTISALIAIGGLGFYVWVEIYNSKGTKRLSLHSRVVIYSTIVLIVGGAILMFIFEMNNPGTMKGMSVKGKILSSIFASVSPRTAGFNSIPLDKMTSAGNLLTIILMFIGGSPGSTAGGIKTTTAIILFMTVVSVVRGREDTEIFKKRINKEVVYKSLVITVLGLGIVIVVTMLLSIVEPPNIPFEYFLYEATSAFATVGLTLGLTTKLTIVGKIIISLTMYAGRVGPLTIILALAKRKSCKSGTIKYPEDKILIG</sequence>
<keyword evidence="4" id="KW-0633">Potassium transport</keyword>
<comment type="subcellular location">
    <subcellularLocation>
        <location evidence="1">Cell membrane</location>
        <topology evidence="1">Multi-pass membrane protein</topology>
    </subcellularLocation>
</comment>
<evidence type="ECO:0000256" key="1">
    <source>
        <dbReference type="ARBA" id="ARBA00004651"/>
    </source>
</evidence>
<keyword evidence="3" id="KW-1003">Cell membrane</keyword>
<evidence type="ECO:0000256" key="3">
    <source>
        <dbReference type="ARBA" id="ARBA00022475"/>
    </source>
</evidence>
<dbReference type="Pfam" id="PF02386">
    <property type="entry name" value="TrkH"/>
    <property type="match status" value="1"/>
</dbReference>
<dbReference type="InterPro" id="IPR003445">
    <property type="entry name" value="Cat_transpt"/>
</dbReference>
<keyword evidence="2" id="KW-0813">Transport</keyword>
<dbReference type="Proteomes" id="UP000776252">
    <property type="component" value="Unassembled WGS sequence"/>
</dbReference>
<evidence type="ECO:0000256" key="9">
    <source>
        <dbReference type="ARBA" id="ARBA00023136"/>
    </source>
</evidence>
<feature type="transmembrane region" description="Helical" evidence="10">
    <location>
        <begin position="134"/>
        <end position="151"/>
    </location>
</feature>
<keyword evidence="8" id="KW-0406">Ion transport</keyword>
<feature type="transmembrane region" description="Helical" evidence="10">
    <location>
        <begin position="316"/>
        <end position="334"/>
    </location>
</feature>
<evidence type="ECO:0000256" key="4">
    <source>
        <dbReference type="ARBA" id="ARBA00022538"/>
    </source>
</evidence>
<keyword evidence="9 10" id="KW-0472">Membrane</keyword>
<dbReference type="InterPro" id="IPR004772">
    <property type="entry name" value="TrkH"/>
</dbReference>
<feature type="transmembrane region" description="Helical" evidence="10">
    <location>
        <begin position="20"/>
        <end position="37"/>
    </location>
</feature>
<gene>
    <name evidence="11" type="ORF">KPL37_12225</name>
</gene>
<feature type="transmembrane region" description="Helical" evidence="10">
    <location>
        <begin position="192"/>
        <end position="214"/>
    </location>
</feature>
<reference evidence="11 12" key="1">
    <citation type="submission" date="2021-06" db="EMBL/GenBank/DDBJ databases">
        <title>Clostridia strains as spoilage organisms.</title>
        <authorList>
            <person name="Wambui J."/>
            <person name="Stephan R."/>
            <person name="Stevens M.J.A."/>
        </authorList>
    </citation>
    <scope>NUCLEOTIDE SEQUENCE [LARGE SCALE GENOMIC DNA]</scope>
    <source>
        <strain evidence="11 12">DSM 14204</strain>
    </source>
</reference>
<evidence type="ECO:0000256" key="10">
    <source>
        <dbReference type="SAM" id="Phobius"/>
    </source>
</evidence>
<dbReference type="PANTHER" id="PTHR32024:SF1">
    <property type="entry name" value="KTR SYSTEM POTASSIUM UPTAKE PROTEIN B"/>
    <property type="match status" value="1"/>
</dbReference>
<feature type="transmembrane region" description="Helical" evidence="10">
    <location>
        <begin position="80"/>
        <end position="104"/>
    </location>
</feature>
<evidence type="ECO:0000256" key="2">
    <source>
        <dbReference type="ARBA" id="ARBA00022448"/>
    </source>
</evidence>
<dbReference type="NCBIfam" id="TIGR00933">
    <property type="entry name" value="2a38"/>
    <property type="match status" value="1"/>
</dbReference>
<evidence type="ECO:0000256" key="5">
    <source>
        <dbReference type="ARBA" id="ARBA00022692"/>
    </source>
</evidence>
<evidence type="ECO:0000313" key="12">
    <source>
        <dbReference type="Proteomes" id="UP000776252"/>
    </source>
</evidence>
<feature type="transmembrane region" description="Helical" evidence="10">
    <location>
        <begin position="234"/>
        <end position="253"/>
    </location>
</feature>
<dbReference type="PANTHER" id="PTHR32024">
    <property type="entry name" value="TRK SYSTEM POTASSIUM UPTAKE PROTEIN TRKG-RELATED"/>
    <property type="match status" value="1"/>
</dbReference>
<accession>A0ABS6BWN7</accession>
<comment type="caution">
    <text evidence="11">The sequence shown here is derived from an EMBL/GenBank/DDBJ whole genome shotgun (WGS) entry which is preliminary data.</text>
</comment>
<feature type="transmembrane region" description="Helical" evidence="10">
    <location>
        <begin position="355"/>
        <end position="376"/>
    </location>
</feature>
<keyword evidence="5 10" id="KW-0812">Transmembrane</keyword>
<keyword evidence="12" id="KW-1185">Reference proteome</keyword>
<keyword evidence="6" id="KW-0630">Potassium</keyword>
<protein>
    <submittedName>
        <fullName evidence="11">TrkH family potassium uptake protein</fullName>
    </submittedName>
</protein>
<evidence type="ECO:0000256" key="7">
    <source>
        <dbReference type="ARBA" id="ARBA00022989"/>
    </source>
</evidence>
<evidence type="ECO:0000256" key="6">
    <source>
        <dbReference type="ARBA" id="ARBA00022958"/>
    </source>
</evidence>
<keyword evidence="7 10" id="KW-1133">Transmembrane helix</keyword>
<dbReference type="EMBL" id="JAHLDV010000028">
    <property type="protein sequence ID" value="MBU3160512.1"/>
    <property type="molecule type" value="Genomic_DNA"/>
</dbReference>
<name>A0ABS6BWN7_9CLOT</name>
<organism evidence="11 12">
    <name type="scientific">Clostridium frigoris</name>
    <dbReference type="NCBI Taxonomy" id="205327"/>
    <lineage>
        <taxon>Bacteria</taxon>
        <taxon>Bacillati</taxon>
        <taxon>Bacillota</taxon>
        <taxon>Clostridia</taxon>
        <taxon>Eubacteriales</taxon>
        <taxon>Clostridiaceae</taxon>
        <taxon>Clostridium</taxon>
    </lineage>
</organism>
<dbReference type="RefSeq" id="WP_216149748.1">
    <property type="nucleotide sequence ID" value="NZ_JAHLDV010000028.1"/>
</dbReference>
<proteinExistence type="predicted"/>
<evidence type="ECO:0000313" key="11">
    <source>
        <dbReference type="EMBL" id="MBU3160512.1"/>
    </source>
</evidence>
<evidence type="ECO:0000256" key="8">
    <source>
        <dbReference type="ARBA" id="ARBA00023065"/>
    </source>
</evidence>